<sequence length="267" mass="30301">MYVCIASKYKKGVAPTPEIALLNRNSFPSGFIFGTASSAYQYEGAANEGGKGPSIWDTFTHKYPDKIKNRGSGDVATDSYHRYKEDVQIMKDMNLDAYRFSISWSRILPSLQPFVTLFHWDLPQSLEDEYGGFLSSRIVKDFQGYAELCFKEFGDRVKNWITLNEPLTYSQQGYTVGIMAPGRCSSWLNPSCNGGDSGTEPYLVTHHQLLAHAAAVNVYKTKIKKCQKQLHDRCSCKSFMLLQIGCMFIQEDFETFYCTLKRNTTIL</sequence>
<dbReference type="Proteomes" id="UP000501690">
    <property type="component" value="Linkage Group LG3"/>
</dbReference>
<dbReference type="GO" id="GO:0005975">
    <property type="term" value="P:carbohydrate metabolic process"/>
    <property type="evidence" value="ECO:0007669"/>
    <property type="project" value="InterPro"/>
</dbReference>
<dbReference type="Pfam" id="PF00232">
    <property type="entry name" value="Glyco_hydro_1"/>
    <property type="match status" value="2"/>
</dbReference>
<dbReference type="InterPro" id="IPR033132">
    <property type="entry name" value="GH_1_N_CS"/>
</dbReference>
<evidence type="ECO:0000256" key="3">
    <source>
        <dbReference type="ARBA" id="ARBA00023295"/>
    </source>
</evidence>
<keyword evidence="3" id="KW-0326">Glycosidase</keyword>
<dbReference type="GO" id="GO:0008422">
    <property type="term" value="F:beta-glucosidase activity"/>
    <property type="evidence" value="ECO:0007669"/>
    <property type="project" value="UniProtKB-ARBA"/>
</dbReference>
<evidence type="ECO:0000256" key="2">
    <source>
        <dbReference type="ARBA" id="ARBA00022801"/>
    </source>
</evidence>
<dbReference type="InterPro" id="IPR017853">
    <property type="entry name" value="GH"/>
</dbReference>
<dbReference type="SUPFAM" id="SSF51445">
    <property type="entry name" value="(Trans)glycosidases"/>
    <property type="match status" value="1"/>
</dbReference>
<dbReference type="Gene3D" id="3.20.20.80">
    <property type="entry name" value="Glycosidases"/>
    <property type="match status" value="1"/>
</dbReference>
<dbReference type="EMBL" id="CP039347">
    <property type="protein sequence ID" value="QCD88442.1"/>
    <property type="molecule type" value="Genomic_DNA"/>
</dbReference>
<gene>
    <name evidence="5" type="ORF">DEO72_LG3g2990</name>
</gene>
<reference evidence="5 6" key="1">
    <citation type="submission" date="2019-04" db="EMBL/GenBank/DDBJ databases">
        <title>An improved genome assembly and genetic linkage map for asparagus bean, Vigna unguiculata ssp. sesquipedialis.</title>
        <authorList>
            <person name="Xia Q."/>
            <person name="Zhang R."/>
            <person name="Dong Y."/>
        </authorList>
    </citation>
    <scope>NUCLEOTIDE SEQUENCE [LARGE SCALE GENOMIC DNA]</scope>
    <source>
        <tissue evidence="5">Leaf</tissue>
    </source>
</reference>
<organism evidence="5 6">
    <name type="scientific">Vigna unguiculata</name>
    <name type="common">Cowpea</name>
    <dbReference type="NCBI Taxonomy" id="3917"/>
    <lineage>
        <taxon>Eukaryota</taxon>
        <taxon>Viridiplantae</taxon>
        <taxon>Streptophyta</taxon>
        <taxon>Embryophyta</taxon>
        <taxon>Tracheophyta</taxon>
        <taxon>Spermatophyta</taxon>
        <taxon>Magnoliopsida</taxon>
        <taxon>eudicotyledons</taxon>
        <taxon>Gunneridae</taxon>
        <taxon>Pentapetalae</taxon>
        <taxon>rosids</taxon>
        <taxon>fabids</taxon>
        <taxon>Fabales</taxon>
        <taxon>Fabaceae</taxon>
        <taxon>Papilionoideae</taxon>
        <taxon>50 kb inversion clade</taxon>
        <taxon>NPAAA clade</taxon>
        <taxon>indigoferoid/millettioid clade</taxon>
        <taxon>Phaseoleae</taxon>
        <taxon>Vigna</taxon>
    </lineage>
</organism>
<evidence type="ECO:0000256" key="4">
    <source>
        <dbReference type="RuleBase" id="RU003690"/>
    </source>
</evidence>
<dbReference type="PROSITE" id="PS00653">
    <property type="entry name" value="GLYCOSYL_HYDROL_F1_2"/>
    <property type="match status" value="1"/>
</dbReference>
<proteinExistence type="inferred from homology"/>
<accession>A0A4D6LID4</accession>
<name>A0A4D6LID4_VIGUN</name>
<evidence type="ECO:0000256" key="1">
    <source>
        <dbReference type="ARBA" id="ARBA00010838"/>
    </source>
</evidence>
<protein>
    <submittedName>
        <fullName evidence="5">Beta-glucosidase</fullName>
    </submittedName>
</protein>
<dbReference type="PANTHER" id="PTHR10353:SF137">
    <property type="entry name" value="MYROSINASE 3-RELATED"/>
    <property type="match status" value="1"/>
</dbReference>
<dbReference type="InterPro" id="IPR001360">
    <property type="entry name" value="Glyco_hydro_1"/>
</dbReference>
<dbReference type="AlphaFoldDB" id="A0A4D6LID4"/>
<comment type="similarity">
    <text evidence="1 4">Belongs to the glycosyl hydrolase 1 family.</text>
</comment>
<keyword evidence="6" id="KW-1185">Reference proteome</keyword>
<keyword evidence="2" id="KW-0378">Hydrolase</keyword>
<dbReference type="PANTHER" id="PTHR10353">
    <property type="entry name" value="GLYCOSYL HYDROLASE"/>
    <property type="match status" value="1"/>
</dbReference>
<evidence type="ECO:0000313" key="5">
    <source>
        <dbReference type="EMBL" id="QCD88442.1"/>
    </source>
</evidence>
<evidence type="ECO:0000313" key="6">
    <source>
        <dbReference type="Proteomes" id="UP000501690"/>
    </source>
</evidence>